<dbReference type="EMBL" id="JBHMBS010000026">
    <property type="protein sequence ID" value="MFB9680782.1"/>
    <property type="molecule type" value="Genomic_DNA"/>
</dbReference>
<dbReference type="Proteomes" id="UP001589610">
    <property type="component" value="Unassembled WGS sequence"/>
</dbReference>
<evidence type="ECO:0000313" key="2">
    <source>
        <dbReference type="EMBL" id="MFB9680782.1"/>
    </source>
</evidence>
<sequence length="52" mass="5161">MSGRAGVECRVLLVGQEGLGSGSDGVATGGAEASRRRRPAGDSPARGFASSR</sequence>
<accession>A0ABV5TNS5</accession>
<reference evidence="2 3" key="1">
    <citation type="submission" date="2024-09" db="EMBL/GenBank/DDBJ databases">
        <authorList>
            <person name="Sun Q."/>
            <person name="Mori K."/>
        </authorList>
    </citation>
    <scope>NUCLEOTIDE SEQUENCE [LARGE SCALE GENOMIC DNA]</scope>
    <source>
        <strain evidence="2 3">JCM 3028</strain>
    </source>
</reference>
<evidence type="ECO:0000256" key="1">
    <source>
        <dbReference type="SAM" id="MobiDB-lite"/>
    </source>
</evidence>
<evidence type="ECO:0000313" key="3">
    <source>
        <dbReference type="Proteomes" id="UP001589610"/>
    </source>
</evidence>
<protein>
    <submittedName>
        <fullName evidence="2">Uncharacterized protein</fullName>
    </submittedName>
</protein>
<keyword evidence="3" id="KW-1185">Reference proteome</keyword>
<name>A0ABV5TNS5_9ACTN</name>
<dbReference type="RefSeq" id="WP_386161828.1">
    <property type="nucleotide sequence ID" value="NZ_JBHMBS010000026.1"/>
</dbReference>
<proteinExistence type="predicted"/>
<organism evidence="2 3">
    <name type="scientific">Streptosporangium vulgare</name>
    <dbReference type="NCBI Taxonomy" id="46190"/>
    <lineage>
        <taxon>Bacteria</taxon>
        <taxon>Bacillati</taxon>
        <taxon>Actinomycetota</taxon>
        <taxon>Actinomycetes</taxon>
        <taxon>Streptosporangiales</taxon>
        <taxon>Streptosporangiaceae</taxon>
        <taxon>Streptosporangium</taxon>
    </lineage>
</organism>
<gene>
    <name evidence="2" type="ORF">ACFFRH_35365</name>
</gene>
<comment type="caution">
    <text evidence="2">The sequence shown here is derived from an EMBL/GenBank/DDBJ whole genome shotgun (WGS) entry which is preliminary data.</text>
</comment>
<feature type="region of interest" description="Disordered" evidence="1">
    <location>
        <begin position="17"/>
        <end position="52"/>
    </location>
</feature>